<evidence type="ECO:0000256" key="2">
    <source>
        <dbReference type="SAM" id="Coils"/>
    </source>
</evidence>
<evidence type="ECO:0008006" key="5">
    <source>
        <dbReference type="Google" id="ProtNLM"/>
    </source>
</evidence>
<dbReference type="InterPro" id="IPR007157">
    <property type="entry name" value="PspA_VIPP1"/>
</dbReference>
<evidence type="ECO:0000256" key="1">
    <source>
        <dbReference type="ARBA" id="ARBA00043985"/>
    </source>
</evidence>
<evidence type="ECO:0000313" key="3">
    <source>
        <dbReference type="EMBL" id="GLI35845.1"/>
    </source>
</evidence>
<reference evidence="3" key="1">
    <citation type="submission" date="2022-12" db="EMBL/GenBank/DDBJ databases">
        <title>Reference genome sequencing for broad-spectrum identification of bacterial and archaeal isolates by mass spectrometry.</title>
        <authorList>
            <person name="Sekiguchi Y."/>
            <person name="Tourlousse D.M."/>
        </authorList>
    </citation>
    <scope>NUCLEOTIDE SEQUENCE</scope>
    <source>
        <strain evidence="3">ASRB1</strain>
    </source>
</reference>
<dbReference type="Proteomes" id="UP001144372">
    <property type="component" value="Unassembled WGS sequence"/>
</dbReference>
<protein>
    <recommendedName>
        <fullName evidence="5">PspA/IM30 family protein</fullName>
    </recommendedName>
</protein>
<comment type="caution">
    <text evidence="3">The sequence shown here is derived from an EMBL/GenBank/DDBJ whole genome shotgun (WGS) entry which is preliminary data.</text>
</comment>
<sequence>MAGIFSRLFKIGQSEVHAVVDQLEDPIKMTEQGIRDLKKDLAEAMQSLAQIKGLAIRLKKESDDALKLSQDYERKAMLLIQRAQNGEIDAQKAEQLAMEVLNEKQSFEKRALQLQTEYQAQNGMSQQLQHKVDELRKTISTYENELVTLRARAKTASSMKKINQQLSRIDSSSTIAMLEKMKQKVSEEESLATAYGDIAAQNASIEVRVNEALASPSMDSKRSLEDLKRKMGLLPFPTGS</sequence>
<keyword evidence="4" id="KW-1185">Reference proteome</keyword>
<dbReference type="Pfam" id="PF04012">
    <property type="entry name" value="PspA_IM30"/>
    <property type="match status" value="1"/>
</dbReference>
<organism evidence="3 4">
    <name type="scientific">Desulforhabdus amnigena</name>
    <dbReference type="NCBI Taxonomy" id="40218"/>
    <lineage>
        <taxon>Bacteria</taxon>
        <taxon>Pseudomonadati</taxon>
        <taxon>Thermodesulfobacteriota</taxon>
        <taxon>Syntrophobacteria</taxon>
        <taxon>Syntrophobacterales</taxon>
        <taxon>Syntrophobacteraceae</taxon>
        <taxon>Desulforhabdus</taxon>
    </lineage>
</organism>
<dbReference type="PANTHER" id="PTHR31088:SF6">
    <property type="entry name" value="PHAGE SHOCK PROTEIN A"/>
    <property type="match status" value="1"/>
</dbReference>
<feature type="coiled-coil region" evidence="2">
    <location>
        <begin position="90"/>
        <end position="152"/>
    </location>
</feature>
<comment type="similarity">
    <text evidence="1">Belongs to the PspA/Vipp/IM30 family.</text>
</comment>
<dbReference type="PANTHER" id="PTHR31088">
    <property type="entry name" value="MEMBRANE-ASSOCIATED PROTEIN VIPP1, CHLOROPLASTIC"/>
    <property type="match status" value="1"/>
</dbReference>
<dbReference type="RefSeq" id="WP_281795919.1">
    <property type="nucleotide sequence ID" value="NZ_BSDR01000001.1"/>
</dbReference>
<dbReference type="AlphaFoldDB" id="A0A9W6FVV3"/>
<dbReference type="EMBL" id="BSDR01000001">
    <property type="protein sequence ID" value="GLI35845.1"/>
    <property type="molecule type" value="Genomic_DNA"/>
</dbReference>
<accession>A0A9W6FVV3</accession>
<feature type="coiled-coil region" evidence="2">
    <location>
        <begin position="27"/>
        <end position="54"/>
    </location>
</feature>
<proteinExistence type="inferred from homology"/>
<name>A0A9W6FVV3_9BACT</name>
<evidence type="ECO:0000313" key="4">
    <source>
        <dbReference type="Proteomes" id="UP001144372"/>
    </source>
</evidence>
<keyword evidence="2" id="KW-0175">Coiled coil</keyword>
<gene>
    <name evidence="3" type="ORF">DAMNIGENAA_32780</name>
</gene>